<dbReference type="Proteomes" id="UP000189703">
    <property type="component" value="Unplaced"/>
</dbReference>
<feature type="domain" description="RING-type" evidence="5">
    <location>
        <begin position="66"/>
        <end position="106"/>
    </location>
</feature>
<dbReference type="OrthoDB" id="8062037at2759"/>
<dbReference type="OMA" id="CWHELQA"/>
<evidence type="ECO:0000313" key="6">
    <source>
        <dbReference type="Proteomes" id="UP000189703"/>
    </source>
</evidence>
<organism evidence="6 7">
    <name type="scientific">Nelumbo nucifera</name>
    <name type="common">Sacred lotus</name>
    <dbReference type="NCBI Taxonomy" id="4432"/>
    <lineage>
        <taxon>Eukaryota</taxon>
        <taxon>Viridiplantae</taxon>
        <taxon>Streptophyta</taxon>
        <taxon>Embryophyta</taxon>
        <taxon>Tracheophyta</taxon>
        <taxon>Spermatophyta</taxon>
        <taxon>Magnoliopsida</taxon>
        <taxon>Proteales</taxon>
        <taxon>Nelumbonaceae</taxon>
        <taxon>Nelumbo</taxon>
    </lineage>
</organism>
<dbReference type="PANTHER" id="PTHR15710:SF18">
    <property type="entry name" value="RING-TYPE E3 UBIQUITIN TRANSFERASE"/>
    <property type="match status" value="1"/>
</dbReference>
<dbReference type="PANTHER" id="PTHR15710">
    <property type="entry name" value="E3 UBIQUITIN-PROTEIN LIGASE PRAJA"/>
    <property type="match status" value="1"/>
</dbReference>
<dbReference type="InterPro" id="IPR001841">
    <property type="entry name" value="Znf_RING"/>
</dbReference>
<dbReference type="GO" id="GO:0061630">
    <property type="term" value="F:ubiquitin protein ligase activity"/>
    <property type="evidence" value="ECO:0000318"/>
    <property type="project" value="GO_Central"/>
</dbReference>
<dbReference type="GO" id="GO:0005737">
    <property type="term" value="C:cytoplasm"/>
    <property type="evidence" value="ECO:0000318"/>
    <property type="project" value="GO_Central"/>
</dbReference>
<evidence type="ECO:0000256" key="4">
    <source>
        <dbReference type="PROSITE-ProRule" id="PRU00175"/>
    </source>
</evidence>
<dbReference type="InterPro" id="IPR013083">
    <property type="entry name" value="Znf_RING/FYVE/PHD"/>
</dbReference>
<keyword evidence="1" id="KW-0479">Metal-binding</keyword>
<dbReference type="Pfam" id="PF13639">
    <property type="entry name" value="zf-RING_2"/>
    <property type="match status" value="1"/>
</dbReference>
<accession>A0A1U7Z345</accession>
<evidence type="ECO:0000313" key="7">
    <source>
        <dbReference type="RefSeq" id="XP_010245104.1"/>
    </source>
</evidence>
<dbReference type="eggNOG" id="KOG0800">
    <property type="taxonomic scope" value="Eukaryota"/>
</dbReference>
<keyword evidence="6" id="KW-1185">Reference proteome</keyword>
<name>A0A1U7Z345_NELNU</name>
<keyword evidence="3" id="KW-0862">Zinc</keyword>
<dbReference type="PROSITE" id="PS50089">
    <property type="entry name" value="ZF_RING_2"/>
    <property type="match status" value="1"/>
</dbReference>
<dbReference type="InParanoid" id="A0A1U7Z345"/>
<gene>
    <name evidence="7" type="primary">LOC104588739</name>
</gene>
<evidence type="ECO:0000259" key="5">
    <source>
        <dbReference type="PROSITE" id="PS50089"/>
    </source>
</evidence>
<keyword evidence="2 4" id="KW-0863">Zinc-finger</keyword>
<dbReference type="KEGG" id="nnu:104588739"/>
<protein>
    <submittedName>
        <fullName evidence="7">Probable E3 ubiquitin-protein ligase RHC1A</fullName>
    </submittedName>
</protein>
<dbReference type="GO" id="GO:0008270">
    <property type="term" value="F:zinc ion binding"/>
    <property type="evidence" value="ECO:0007669"/>
    <property type="project" value="UniProtKB-KW"/>
</dbReference>
<dbReference type="Gene3D" id="3.30.40.10">
    <property type="entry name" value="Zinc/RING finger domain, C3HC4 (zinc finger)"/>
    <property type="match status" value="1"/>
</dbReference>
<evidence type="ECO:0000256" key="2">
    <source>
        <dbReference type="ARBA" id="ARBA00022771"/>
    </source>
</evidence>
<evidence type="ECO:0000256" key="1">
    <source>
        <dbReference type="ARBA" id="ARBA00022723"/>
    </source>
</evidence>
<reference evidence="7" key="1">
    <citation type="submission" date="2025-08" db="UniProtKB">
        <authorList>
            <consortium name="RefSeq"/>
        </authorList>
    </citation>
    <scope>IDENTIFICATION</scope>
</reference>
<dbReference type="GeneID" id="104588739"/>
<dbReference type="SUPFAM" id="SSF57850">
    <property type="entry name" value="RING/U-box"/>
    <property type="match status" value="1"/>
</dbReference>
<proteinExistence type="predicted"/>
<sequence length="139" mass="16011">MSTPPKNLFTRATDPRDYFVGPRLNELIEEFTQNDRPGPPPAPKSAIDAMPRVKITDTHLKDDSHCPVCKEEFKIDEEVRDILCKHVYHCSCIALCLQIHNSCPVCWHELQASFDNDLCIDDVVDSQREEVNNHRRHTT</sequence>
<evidence type="ECO:0000256" key="3">
    <source>
        <dbReference type="ARBA" id="ARBA00022833"/>
    </source>
</evidence>
<dbReference type="RefSeq" id="XP_010245104.1">
    <property type="nucleotide sequence ID" value="XM_010246802.1"/>
</dbReference>
<dbReference type="SMART" id="SM00184">
    <property type="entry name" value="RING"/>
    <property type="match status" value="1"/>
</dbReference>
<dbReference type="GO" id="GO:0016567">
    <property type="term" value="P:protein ubiquitination"/>
    <property type="evidence" value="ECO:0000318"/>
    <property type="project" value="GO_Central"/>
</dbReference>
<dbReference type="AlphaFoldDB" id="A0A1U7Z345"/>